<dbReference type="GO" id="GO:0006310">
    <property type="term" value="P:DNA recombination"/>
    <property type="evidence" value="ECO:0007669"/>
    <property type="project" value="UniProtKB-KW"/>
</dbReference>
<evidence type="ECO:0000256" key="5">
    <source>
        <dbReference type="ARBA" id="ARBA00022908"/>
    </source>
</evidence>
<dbReference type="InterPro" id="IPR013762">
    <property type="entry name" value="Integrase-like_cat_sf"/>
</dbReference>
<dbReference type="InterPro" id="IPR004107">
    <property type="entry name" value="Integrase_SAM-like_N"/>
</dbReference>
<dbReference type="GO" id="GO:0005737">
    <property type="term" value="C:cytoplasm"/>
    <property type="evidence" value="ECO:0007669"/>
    <property type="project" value="UniProtKB-SubCell"/>
</dbReference>
<evidence type="ECO:0000313" key="13">
    <source>
        <dbReference type="Proteomes" id="UP001241571"/>
    </source>
</evidence>
<evidence type="ECO:0000256" key="1">
    <source>
        <dbReference type="ARBA" id="ARBA00004496"/>
    </source>
</evidence>
<evidence type="ECO:0000313" key="12">
    <source>
        <dbReference type="EMBL" id="MDL4937645.1"/>
    </source>
</evidence>
<evidence type="ECO:0000256" key="3">
    <source>
        <dbReference type="ARBA" id="ARBA00022618"/>
    </source>
</evidence>
<dbReference type="InterPro" id="IPR011010">
    <property type="entry name" value="DNA_brk_join_enz"/>
</dbReference>
<evidence type="ECO:0000256" key="4">
    <source>
        <dbReference type="ARBA" id="ARBA00022829"/>
    </source>
</evidence>
<dbReference type="GO" id="GO:0003677">
    <property type="term" value="F:DNA binding"/>
    <property type="evidence" value="ECO:0007669"/>
    <property type="project" value="UniProtKB-UniRule"/>
</dbReference>
<evidence type="ECO:0000256" key="6">
    <source>
        <dbReference type="ARBA" id="ARBA00023125"/>
    </source>
</evidence>
<feature type="domain" description="Tyr recombinase" evidence="10">
    <location>
        <begin position="156"/>
        <end position="328"/>
    </location>
</feature>
<keyword evidence="3" id="KW-0132">Cell division</keyword>
<feature type="domain" description="Core-binding (CB)" evidence="11">
    <location>
        <begin position="53"/>
        <end position="135"/>
    </location>
</feature>
<dbReference type="RefSeq" id="WP_221686143.1">
    <property type="nucleotide sequence ID" value="NZ_JAASJM010000012.1"/>
</dbReference>
<dbReference type="Proteomes" id="UP001241571">
    <property type="component" value="Unassembled WGS sequence"/>
</dbReference>
<dbReference type="AlphaFoldDB" id="A0ABD4ZY41"/>
<dbReference type="InterPro" id="IPR002104">
    <property type="entry name" value="Integrase_catalytic"/>
</dbReference>
<proteinExistence type="predicted"/>
<dbReference type="PANTHER" id="PTHR30349">
    <property type="entry name" value="PHAGE INTEGRASE-RELATED"/>
    <property type="match status" value="1"/>
</dbReference>
<evidence type="ECO:0000259" key="11">
    <source>
        <dbReference type="PROSITE" id="PS51900"/>
    </source>
</evidence>
<evidence type="ECO:0000256" key="8">
    <source>
        <dbReference type="ARBA" id="ARBA00023306"/>
    </source>
</evidence>
<gene>
    <name evidence="12" type="ORF">QRX88_18245</name>
</gene>
<keyword evidence="5" id="KW-0229">DNA integration</keyword>
<dbReference type="PROSITE" id="PS51898">
    <property type="entry name" value="TYR_RECOMBINASE"/>
    <property type="match status" value="1"/>
</dbReference>
<evidence type="ECO:0000256" key="7">
    <source>
        <dbReference type="ARBA" id="ARBA00023172"/>
    </source>
</evidence>
<dbReference type="Gene3D" id="1.10.443.10">
    <property type="entry name" value="Intergrase catalytic core"/>
    <property type="match status" value="1"/>
</dbReference>
<dbReference type="GO" id="GO:0007059">
    <property type="term" value="P:chromosome segregation"/>
    <property type="evidence" value="ECO:0007669"/>
    <property type="project" value="UniProtKB-KW"/>
</dbReference>
<dbReference type="Pfam" id="PF13495">
    <property type="entry name" value="Phage_int_SAM_4"/>
    <property type="match status" value="1"/>
</dbReference>
<dbReference type="InterPro" id="IPR010998">
    <property type="entry name" value="Integrase_recombinase_N"/>
</dbReference>
<keyword evidence="8" id="KW-0131">Cell cycle</keyword>
<dbReference type="InterPro" id="IPR044068">
    <property type="entry name" value="CB"/>
</dbReference>
<dbReference type="Gene3D" id="1.10.150.130">
    <property type="match status" value="1"/>
</dbReference>
<dbReference type="SUPFAM" id="SSF56349">
    <property type="entry name" value="DNA breaking-rejoining enzymes"/>
    <property type="match status" value="1"/>
</dbReference>
<organism evidence="12 13">
    <name type="scientific">Enterococcus gallinarum</name>
    <dbReference type="NCBI Taxonomy" id="1353"/>
    <lineage>
        <taxon>Bacteria</taxon>
        <taxon>Bacillati</taxon>
        <taxon>Bacillota</taxon>
        <taxon>Bacilli</taxon>
        <taxon>Lactobacillales</taxon>
        <taxon>Enterococcaceae</taxon>
        <taxon>Enterococcus</taxon>
    </lineage>
</organism>
<dbReference type="InterPro" id="IPR050090">
    <property type="entry name" value="Tyrosine_recombinase_XerCD"/>
</dbReference>
<keyword evidence="7" id="KW-0233">DNA recombination</keyword>
<dbReference type="EMBL" id="JASUBT010000028">
    <property type="protein sequence ID" value="MDL4937645.1"/>
    <property type="molecule type" value="Genomic_DNA"/>
</dbReference>
<comment type="caution">
    <text evidence="12">The sequence shown here is derived from an EMBL/GenBank/DDBJ whole genome shotgun (WGS) entry which is preliminary data.</text>
</comment>
<reference evidence="12 13" key="1">
    <citation type="submission" date="2023-06" db="EMBL/GenBank/DDBJ databases">
        <title>Acute promotion of culturable opportunistic pathogens and persistent increase of antibiotic resistance following antibiotic exposure in mouse gut microbiota.</title>
        <authorList>
            <person name="Li L."/>
            <person name="Wang B."/>
            <person name="Sun Y."/>
            <person name="Wang M."/>
            <person name="Xu H."/>
        </authorList>
    </citation>
    <scope>NUCLEOTIDE SEQUENCE [LARGE SCALE GENOMIC DNA]</scope>
    <source>
        <strain evidence="12 13">CRI2_2</strain>
    </source>
</reference>
<evidence type="ECO:0000256" key="2">
    <source>
        <dbReference type="ARBA" id="ARBA00022490"/>
    </source>
</evidence>
<keyword evidence="2" id="KW-0963">Cytoplasm</keyword>
<dbReference type="GO" id="GO:0051301">
    <property type="term" value="P:cell division"/>
    <property type="evidence" value="ECO:0007669"/>
    <property type="project" value="UniProtKB-KW"/>
</dbReference>
<comment type="subcellular location">
    <subcellularLocation>
        <location evidence="1">Cytoplasm</location>
    </subcellularLocation>
</comment>
<evidence type="ECO:0000259" key="10">
    <source>
        <dbReference type="PROSITE" id="PS51898"/>
    </source>
</evidence>
<dbReference type="PROSITE" id="PS51900">
    <property type="entry name" value="CB"/>
    <property type="match status" value="1"/>
</dbReference>
<dbReference type="GO" id="GO:0015074">
    <property type="term" value="P:DNA integration"/>
    <property type="evidence" value="ECO:0007669"/>
    <property type="project" value="UniProtKB-KW"/>
</dbReference>
<keyword evidence="4" id="KW-0159">Chromosome partition</keyword>
<name>A0ABD4ZY41_ENTGA</name>
<sequence>MLSKETLINRITGELESDLAAEQLRKLKLVLTIQLDPFDVTKSSRDLVIYDETSDIAAYKQFFVSKKIQGLSDNTLTLYMRTINFFMKSVRKPYKDVTTNDIRLFIANREMMDRVSKGTIARERGCIVRFFRWLYAEEYIERDPGARVENIKVPKRKKYEFSELDVEKLRAATVKSKELLIIELLLSTGCRVSELVSLNFKDYNPENDSISVIGKGNKQRVLYLNAKAKLALDSYLEDVPHDEGPLFYGQFKGKQMTTAGVQKLLKRVGERAGVFNVHPHRFRRTAATLARRHGMPIELVKSFLGHEKIDTTLEYSMINEEELKLSHKKYIN</sequence>
<dbReference type="PANTHER" id="PTHR30349:SF77">
    <property type="entry name" value="TYROSINE RECOMBINASE XERC"/>
    <property type="match status" value="1"/>
</dbReference>
<keyword evidence="6 9" id="KW-0238">DNA-binding</keyword>
<dbReference type="Pfam" id="PF00589">
    <property type="entry name" value="Phage_integrase"/>
    <property type="match status" value="1"/>
</dbReference>
<protein>
    <submittedName>
        <fullName evidence="12">Tyrosine-type recombinase/integrase</fullName>
    </submittedName>
</protein>
<accession>A0ABD4ZY41</accession>
<evidence type="ECO:0000256" key="9">
    <source>
        <dbReference type="PROSITE-ProRule" id="PRU01248"/>
    </source>
</evidence>